<proteinExistence type="predicted"/>
<comment type="caution">
    <text evidence="3">The sequence shown here is derived from an EMBL/GenBank/DDBJ whole genome shotgun (WGS) entry which is preliminary data.</text>
</comment>
<evidence type="ECO:0000256" key="2">
    <source>
        <dbReference type="SAM" id="Phobius"/>
    </source>
</evidence>
<feature type="compositionally biased region" description="Gly residues" evidence="1">
    <location>
        <begin position="468"/>
        <end position="477"/>
    </location>
</feature>
<evidence type="ECO:0000256" key="1">
    <source>
        <dbReference type="SAM" id="MobiDB-lite"/>
    </source>
</evidence>
<dbReference type="Proteomes" id="UP000567795">
    <property type="component" value="Unassembled WGS sequence"/>
</dbReference>
<name>A0A852ZW19_9ACTN</name>
<feature type="transmembrane region" description="Helical" evidence="2">
    <location>
        <begin position="227"/>
        <end position="248"/>
    </location>
</feature>
<dbReference type="AlphaFoldDB" id="A0A852ZW19"/>
<dbReference type="PANTHER" id="PTHR41771">
    <property type="entry name" value="MEMBRANE PROTEIN-RELATED"/>
    <property type="match status" value="1"/>
</dbReference>
<dbReference type="PANTHER" id="PTHR41771:SF1">
    <property type="entry name" value="MEMBRANE PROTEIN"/>
    <property type="match status" value="1"/>
</dbReference>
<sequence length="485" mass="48693">MITAVLLPFLLLVIIGLLVLWPGGAPPHERTGLGFDQEIQHGEVTRVEQLPCSETIGPGANPQDPGTGSTGTTASAALTASTVPTASAISATSASSGGSGGSVGGGAGTTTEEDAECTRLTIRVTTGPDTGLEITQSLGSDQVITPYEIGEGVVLAYNPDAEPALRYSLSDRTRGFPMVLLAALFALAVVVVGGLRGVTALVALVISFLVLTLFVLPAILQGSNPLLVAVVGGGAIMLVALYLCHGFTARTSVAVLGTLASLALITLLGWLFIEVSKLTGLTSDEVTLVHGLYPDLDVRGLLLAGFVIGSLGVLDDVTVTQTSAVWELKHADPSMSRAALYRAGLRIGRDHIASTVNTLVLAYAGAAMPLLLLFTMAQQSVWAVATSELIAEEVVRTLVGSIGLVASVPLTTALAAIVAAEEGGRRPSGGAGGGSGGGGGRFGGGAGDGLRGVAGSARRLGAAAGGRLLPGGGGGGQGRRRRAKG</sequence>
<reference evidence="3 4" key="1">
    <citation type="submission" date="2020-07" db="EMBL/GenBank/DDBJ databases">
        <title>Sequencing the genomes of 1000 actinobacteria strains.</title>
        <authorList>
            <person name="Klenk H.-P."/>
        </authorList>
    </citation>
    <scope>NUCLEOTIDE SEQUENCE [LARGE SCALE GENOMIC DNA]</scope>
    <source>
        <strain evidence="3 4">DSM 42178</strain>
    </source>
</reference>
<feature type="transmembrane region" description="Helical" evidence="2">
    <location>
        <begin position="356"/>
        <end position="377"/>
    </location>
</feature>
<feature type="transmembrane region" description="Helical" evidence="2">
    <location>
        <begin position="6"/>
        <end position="23"/>
    </location>
</feature>
<evidence type="ECO:0000313" key="3">
    <source>
        <dbReference type="EMBL" id="NYI05450.1"/>
    </source>
</evidence>
<dbReference type="InterPro" id="IPR012507">
    <property type="entry name" value="YibE_F"/>
</dbReference>
<feature type="transmembrane region" description="Helical" evidence="2">
    <location>
        <begin position="175"/>
        <end position="195"/>
    </location>
</feature>
<protein>
    <submittedName>
        <fullName evidence="3">Putative membrane protein</fullName>
    </submittedName>
</protein>
<dbReference type="EMBL" id="JACBZD010000001">
    <property type="protein sequence ID" value="NYI05450.1"/>
    <property type="molecule type" value="Genomic_DNA"/>
</dbReference>
<dbReference type="RefSeq" id="WP_376773930.1">
    <property type="nucleotide sequence ID" value="NZ_JACBZD010000001.1"/>
</dbReference>
<keyword evidence="2" id="KW-1133">Transmembrane helix</keyword>
<gene>
    <name evidence="3" type="ORF">FHU37_002393</name>
</gene>
<accession>A0A852ZW19</accession>
<feature type="region of interest" description="Disordered" evidence="1">
    <location>
        <begin position="53"/>
        <end position="73"/>
    </location>
</feature>
<feature type="transmembrane region" description="Helical" evidence="2">
    <location>
        <begin position="254"/>
        <end position="273"/>
    </location>
</feature>
<keyword evidence="2" id="KW-0472">Membrane</keyword>
<feature type="transmembrane region" description="Helical" evidence="2">
    <location>
        <begin position="201"/>
        <end position="220"/>
    </location>
</feature>
<feature type="compositionally biased region" description="Gly residues" evidence="1">
    <location>
        <begin position="97"/>
        <end position="108"/>
    </location>
</feature>
<feature type="transmembrane region" description="Helical" evidence="2">
    <location>
        <begin position="397"/>
        <end position="420"/>
    </location>
</feature>
<feature type="region of interest" description="Disordered" evidence="1">
    <location>
        <begin position="463"/>
        <end position="485"/>
    </location>
</feature>
<keyword evidence="4" id="KW-1185">Reference proteome</keyword>
<feature type="region of interest" description="Disordered" evidence="1">
    <location>
        <begin position="424"/>
        <end position="443"/>
    </location>
</feature>
<evidence type="ECO:0000313" key="4">
    <source>
        <dbReference type="Proteomes" id="UP000567795"/>
    </source>
</evidence>
<feature type="region of interest" description="Disordered" evidence="1">
    <location>
        <begin position="90"/>
        <end position="116"/>
    </location>
</feature>
<feature type="compositionally biased region" description="Gly residues" evidence="1">
    <location>
        <begin position="426"/>
        <end position="443"/>
    </location>
</feature>
<keyword evidence="2" id="KW-0812">Transmembrane</keyword>
<organism evidence="3 4">
    <name type="scientific">Allostreptomyces psammosilenae</name>
    <dbReference type="NCBI Taxonomy" id="1892865"/>
    <lineage>
        <taxon>Bacteria</taxon>
        <taxon>Bacillati</taxon>
        <taxon>Actinomycetota</taxon>
        <taxon>Actinomycetes</taxon>
        <taxon>Kitasatosporales</taxon>
        <taxon>Streptomycetaceae</taxon>
        <taxon>Allostreptomyces</taxon>
    </lineage>
</organism>
<dbReference type="Pfam" id="PF07907">
    <property type="entry name" value="YibE_F"/>
    <property type="match status" value="1"/>
</dbReference>